<sequence>MSQKKPVLVFDVIETIFSLEALSGAFKVEGLPSHTKDVFFGQLLRDAFATSTTGTYVPFVEMARGTLEVLLTNLGVPSPEAVAGRILPVFGQLEAHPDVHEALALARSRGMGVLFFTNGSTANTQALVERNGLTDHVDHIFSIESCRQWKPKESAYRAAVERVGSEPGHCAMIAAHAWDTAGAMNAGMLAGWVRRQDRRFHPAMTKPTCTSDSLVELVDSLSDRLSSINGTGPKTSSGPAD</sequence>
<reference evidence="4 5" key="1">
    <citation type="journal article" date="2013" name="Genome Announc.">
        <title>Genome Sequence of Hydrothermal Arsenic-Respiring Bacterium Marinobacter santoriniensis NKSG1T.</title>
        <authorList>
            <person name="Handley K.M."/>
            <person name="Upton M."/>
            <person name="Beatson S.A."/>
            <person name="Hery M."/>
            <person name="Lloyd J.R."/>
        </authorList>
    </citation>
    <scope>NUCLEOTIDE SEQUENCE [LARGE SCALE GENOMIC DNA]</scope>
    <source>
        <strain evidence="4 5">NKSG1</strain>
    </source>
</reference>
<dbReference type="PATRIC" id="fig|1288826.3.peg.3085"/>
<name>M7CM64_9GAMM</name>
<dbReference type="Gene3D" id="1.10.150.240">
    <property type="entry name" value="Putative phosphatase, domain 2"/>
    <property type="match status" value="1"/>
</dbReference>
<dbReference type="InterPro" id="IPR036412">
    <property type="entry name" value="HAD-like_sf"/>
</dbReference>
<proteinExistence type="inferred from homology"/>
<evidence type="ECO:0000313" key="5">
    <source>
        <dbReference type="Proteomes" id="UP000011960"/>
    </source>
</evidence>
<evidence type="ECO:0000256" key="2">
    <source>
        <dbReference type="ARBA" id="ARBA00022801"/>
    </source>
</evidence>
<comment type="caution">
    <text evidence="4">The sequence shown here is derived from an EMBL/GenBank/DDBJ whole genome shotgun (WGS) entry which is preliminary data.</text>
</comment>
<accession>M7CM64</accession>
<evidence type="ECO:0000313" key="4">
    <source>
        <dbReference type="EMBL" id="EMP54731.1"/>
    </source>
</evidence>
<protein>
    <recommendedName>
        <fullName evidence="3">(S)-2-haloacid dehalogenase</fullName>
        <ecNumber evidence="3">3.8.1.2</ecNumber>
    </recommendedName>
    <alternativeName>
        <fullName evidence="3">2-haloalkanoic acid dehalogenase</fullName>
    </alternativeName>
    <alternativeName>
        <fullName evidence="3">Halocarboxylic acid halidohydrolase</fullName>
    </alternativeName>
    <alternativeName>
        <fullName evidence="3">L-2-haloacid dehalogenase</fullName>
    </alternativeName>
</protein>
<dbReference type="Pfam" id="PF00702">
    <property type="entry name" value="Hydrolase"/>
    <property type="match status" value="1"/>
</dbReference>
<dbReference type="NCBIfam" id="TIGR01428">
    <property type="entry name" value="HAD_type_II"/>
    <property type="match status" value="1"/>
</dbReference>
<dbReference type="eggNOG" id="COG1011">
    <property type="taxonomic scope" value="Bacteria"/>
</dbReference>
<keyword evidence="5" id="KW-1185">Reference proteome</keyword>
<dbReference type="AlphaFoldDB" id="M7CM64"/>
<comment type="catalytic activity">
    <reaction evidence="3">
        <text>an (S)-2-haloacid + H2O = a (2R)-2-hydroxycarboxylate + a halide anion + H(+)</text>
        <dbReference type="Rhea" id="RHEA:11192"/>
        <dbReference type="ChEBI" id="CHEBI:15377"/>
        <dbReference type="ChEBI" id="CHEBI:15378"/>
        <dbReference type="ChEBI" id="CHEBI:16042"/>
        <dbReference type="ChEBI" id="CHEBI:58314"/>
        <dbReference type="ChEBI" id="CHEBI:137405"/>
        <dbReference type="EC" id="3.8.1.2"/>
    </reaction>
</comment>
<gene>
    <name evidence="4" type="ORF">MSNKSG1_15517</name>
</gene>
<dbReference type="GO" id="GO:0018784">
    <property type="term" value="F:(S)-2-haloacid dehalogenase activity"/>
    <property type="evidence" value="ECO:0007669"/>
    <property type="project" value="UniProtKB-UniRule"/>
</dbReference>
<dbReference type="InterPro" id="IPR006439">
    <property type="entry name" value="HAD-SF_hydro_IA"/>
</dbReference>
<dbReference type="PANTHER" id="PTHR43316">
    <property type="entry name" value="HYDROLASE, HALOACID DELAHOGENASE-RELATED"/>
    <property type="match status" value="1"/>
</dbReference>
<dbReference type="SUPFAM" id="SSF56784">
    <property type="entry name" value="HAD-like"/>
    <property type="match status" value="1"/>
</dbReference>
<organism evidence="4 5">
    <name type="scientific">Marinobacter santoriniensis NKSG1</name>
    <dbReference type="NCBI Taxonomy" id="1288826"/>
    <lineage>
        <taxon>Bacteria</taxon>
        <taxon>Pseudomonadati</taxon>
        <taxon>Pseudomonadota</taxon>
        <taxon>Gammaproteobacteria</taxon>
        <taxon>Pseudomonadales</taxon>
        <taxon>Marinobacteraceae</taxon>
        <taxon>Marinobacter</taxon>
    </lineage>
</organism>
<dbReference type="Proteomes" id="UP000011960">
    <property type="component" value="Unassembled WGS sequence"/>
</dbReference>
<dbReference type="OrthoDB" id="5865007at2"/>
<dbReference type="EC" id="3.8.1.2" evidence="3"/>
<comment type="function">
    <text evidence="3">Catalyzes the hydrolytic dehalogenation of small (S)-2-haloalkanoic acids to yield the corresponding (R)-2-hydroxyalkanoic acids.</text>
</comment>
<evidence type="ECO:0000256" key="3">
    <source>
        <dbReference type="RuleBase" id="RU368077"/>
    </source>
</evidence>
<keyword evidence="2 3" id="KW-0378">Hydrolase</keyword>
<dbReference type="InterPro" id="IPR051540">
    <property type="entry name" value="S-2-haloacid_dehalogenase"/>
</dbReference>
<dbReference type="PRINTS" id="PR00413">
    <property type="entry name" value="HADHALOGNASE"/>
</dbReference>
<dbReference type="SFLD" id="SFLDG01129">
    <property type="entry name" value="C1.5:_HAD__Beta-PGM__Phosphata"/>
    <property type="match status" value="1"/>
</dbReference>
<dbReference type="NCBIfam" id="TIGR01493">
    <property type="entry name" value="HAD-SF-IA-v2"/>
    <property type="match status" value="1"/>
</dbReference>
<dbReference type="InterPro" id="IPR023198">
    <property type="entry name" value="PGP-like_dom2"/>
</dbReference>
<dbReference type="SFLD" id="SFLDS00003">
    <property type="entry name" value="Haloacid_Dehalogenase"/>
    <property type="match status" value="1"/>
</dbReference>
<dbReference type="PANTHER" id="PTHR43316:SF3">
    <property type="entry name" value="HALOACID DEHALOGENASE, TYPE II (AFU_ORTHOLOGUE AFUA_2G07750)-RELATED"/>
    <property type="match status" value="1"/>
</dbReference>
<comment type="similarity">
    <text evidence="1 3">Belongs to the HAD-like hydrolase superfamily. S-2-haloalkanoic acid dehalogenase family.</text>
</comment>
<evidence type="ECO:0000256" key="1">
    <source>
        <dbReference type="ARBA" id="ARBA00008106"/>
    </source>
</evidence>
<dbReference type="InterPro" id="IPR023214">
    <property type="entry name" value="HAD_sf"/>
</dbReference>
<dbReference type="InterPro" id="IPR006328">
    <property type="entry name" value="2-HAD"/>
</dbReference>
<dbReference type="Gene3D" id="3.40.50.1000">
    <property type="entry name" value="HAD superfamily/HAD-like"/>
    <property type="match status" value="1"/>
</dbReference>
<dbReference type="EMBL" id="APAT01000022">
    <property type="protein sequence ID" value="EMP54731.1"/>
    <property type="molecule type" value="Genomic_DNA"/>
</dbReference>
<dbReference type="STRING" id="1288826.MSNKSG1_15517"/>